<dbReference type="Gene3D" id="1.20.960.30">
    <property type="match status" value="1"/>
</dbReference>
<organism evidence="6 7">
    <name type="scientific">Candida maltosa (strain Xu316)</name>
    <name type="common">Yeast</name>
    <dbReference type="NCBI Taxonomy" id="1245528"/>
    <lineage>
        <taxon>Eukaryota</taxon>
        <taxon>Fungi</taxon>
        <taxon>Dikarya</taxon>
        <taxon>Ascomycota</taxon>
        <taxon>Saccharomycotina</taxon>
        <taxon>Pichiomycetes</taxon>
        <taxon>Debaryomycetaceae</taxon>
        <taxon>Candida/Lodderomyces clade</taxon>
        <taxon>Candida</taxon>
    </lineage>
</organism>
<evidence type="ECO:0000256" key="3">
    <source>
        <dbReference type="ARBA" id="ARBA00022737"/>
    </source>
</evidence>
<dbReference type="PANTHER" id="PTHR22846:SF2">
    <property type="entry name" value="F-BOX-LIKE_WD REPEAT-CONTAINING PROTEIN EBI"/>
    <property type="match status" value="1"/>
</dbReference>
<dbReference type="AlphaFoldDB" id="M3IHC5"/>
<dbReference type="InterPro" id="IPR015943">
    <property type="entry name" value="WD40/YVTN_repeat-like_dom_sf"/>
</dbReference>
<dbReference type="PROSITE" id="PS50082">
    <property type="entry name" value="WD_REPEATS_2"/>
    <property type="match status" value="3"/>
</dbReference>
<dbReference type="GO" id="GO:0006357">
    <property type="term" value="P:regulation of transcription by RNA polymerase II"/>
    <property type="evidence" value="ECO:0007669"/>
    <property type="project" value="TreeGrafter"/>
</dbReference>
<keyword evidence="4" id="KW-0539">Nucleus</keyword>
<evidence type="ECO:0000256" key="4">
    <source>
        <dbReference type="ARBA" id="ARBA00023242"/>
    </source>
</evidence>
<evidence type="ECO:0000313" key="6">
    <source>
        <dbReference type="EMBL" id="EMG45706.1"/>
    </source>
</evidence>
<evidence type="ECO:0000256" key="5">
    <source>
        <dbReference type="PROSITE-ProRule" id="PRU00221"/>
    </source>
</evidence>
<evidence type="ECO:0000313" key="7">
    <source>
        <dbReference type="Proteomes" id="UP000011777"/>
    </source>
</evidence>
<dbReference type="STRING" id="1245528.M3IHC5"/>
<keyword evidence="3" id="KW-0677">Repeat</keyword>
<comment type="caution">
    <text evidence="6">The sequence shown here is derived from an EMBL/GenBank/DDBJ whole genome shotgun (WGS) entry which is preliminary data.</text>
</comment>
<dbReference type="OMA" id="QINIVSW"/>
<dbReference type="GO" id="GO:0034967">
    <property type="term" value="C:Set3 complex"/>
    <property type="evidence" value="ECO:0007669"/>
    <property type="project" value="TreeGrafter"/>
</dbReference>
<dbReference type="InterPro" id="IPR045183">
    <property type="entry name" value="Ebi-like"/>
</dbReference>
<dbReference type="SUPFAM" id="SSF50978">
    <property type="entry name" value="WD40 repeat-like"/>
    <property type="match status" value="1"/>
</dbReference>
<feature type="repeat" description="WD" evidence="5">
    <location>
        <begin position="262"/>
        <end position="287"/>
    </location>
</feature>
<dbReference type="eggNOG" id="KOG0273">
    <property type="taxonomic scope" value="Eukaryota"/>
</dbReference>
<dbReference type="Pfam" id="PF00400">
    <property type="entry name" value="WD40"/>
    <property type="match status" value="3"/>
</dbReference>
<name>M3IHC5_CANMX</name>
<dbReference type="HOGENOM" id="CLU_007609_1_1_1"/>
<keyword evidence="2 5" id="KW-0853">WD repeat</keyword>
<dbReference type="Gene3D" id="2.130.10.10">
    <property type="entry name" value="YVTN repeat-like/Quinoprotein amine dehydrogenase"/>
    <property type="match status" value="1"/>
</dbReference>
<protein>
    <submittedName>
        <fullName evidence="6">Uncharacterized protein</fullName>
    </submittedName>
</protein>
<dbReference type="PROSITE" id="PS50896">
    <property type="entry name" value="LISH"/>
    <property type="match status" value="1"/>
</dbReference>
<dbReference type="SMART" id="SM00320">
    <property type="entry name" value="WD40"/>
    <property type="match status" value="6"/>
</dbReference>
<reference evidence="6 7" key="1">
    <citation type="submission" date="2013-02" db="EMBL/GenBank/DDBJ databases">
        <title>Genome sequence of Candida maltosa Xu316, a potential industrial strain for xylitol and ethanol production.</title>
        <authorList>
            <person name="Yu J."/>
            <person name="Wang Q."/>
            <person name="Geng X."/>
            <person name="Bao W."/>
            <person name="He P."/>
            <person name="Cai J."/>
        </authorList>
    </citation>
    <scope>NUCLEOTIDE SEQUENCE [LARGE SCALE GENOMIC DNA]</scope>
    <source>
        <strain evidence="7">Xu316</strain>
    </source>
</reference>
<dbReference type="GO" id="GO:0003714">
    <property type="term" value="F:transcription corepressor activity"/>
    <property type="evidence" value="ECO:0007669"/>
    <property type="project" value="InterPro"/>
</dbReference>
<dbReference type="Proteomes" id="UP000011777">
    <property type="component" value="Unassembled WGS sequence"/>
</dbReference>
<feature type="repeat" description="WD" evidence="5">
    <location>
        <begin position="403"/>
        <end position="447"/>
    </location>
</feature>
<accession>M3IHC5</accession>
<comment type="subcellular location">
    <subcellularLocation>
        <location evidence="1">Nucleus</location>
    </subcellularLocation>
</comment>
<dbReference type="PANTHER" id="PTHR22846">
    <property type="entry name" value="WD40 REPEAT PROTEIN"/>
    <property type="match status" value="1"/>
</dbReference>
<keyword evidence="7" id="KW-1185">Reference proteome</keyword>
<feature type="repeat" description="WD" evidence="5">
    <location>
        <begin position="202"/>
        <end position="234"/>
    </location>
</feature>
<evidence type="ECO:0000256" key="1">
    <source>
        <dbReference type="ARBA" id="ARBA00004123"/>
    </source>
</evidence>
<sequence length="567" mass="62902">MSLTSKELNYLIWRYLQESGYDLSAYALNQQSQCSEYEDNSTTQEIISKIKPGCLVNLVQRGILFTVAEMEATGDSELSLLGALMQDELTNFNDENSKNNNSKRFMLKSEITLNGNKNDNDENNDVTMKDVDELDNVSSSSTSLEFKAKSLIPQISFPSSLTCDWHPTSEVFAYGKDDGNAIINAIQDGKIIETRTLTHPNLLNVKNQINIVSWSPQGNLIITAGANSELRAWSPDGKLKNIANTITDESIELDNNKIKSIIASLTWSPNGKYLLSIDSKNQVSLWDGTTISLIKQIKNLEINDDSVVCSCWLGEDKFALTTNTNGIKIYDIIPPSHFGGQLDIQPIGMLNGHEHNITIMKLNPVTKLLASCSDFDYSIKVWSSSSSQECLDLNINPDKKYDLKVHAAPIIGLYWLSHPAESNILLSISMEGTLNIWDATTAENLKSSDIFGNEANFTEDMKSNVAKNVLVFNASLSPNGKYLALGDDYCRVSIWDISFDKREPKDQVKCVAIHKPELSEEDQQKVTVGICDLKWDHNSALVAASFNGIQSVIVSLSEEKENGEPTK</sequence>
<dbReference type="EMBL" id="AOGT01002351">
    <property type="protein sequence ID" value="EMG45706.1"/>
    <property type="molecule type" value="Genomic_DNA"/>
</dbReference>
<dbReference type="InterPro" id="IPR036322">
    <property type="entry name" value="WD40_repeat_dom_sf"/>
</dbReference>
<dbReference type="InterPro" id="IPR006594">
    <property type="entry name" value="LisH"/>
</dbReference>
<dbReference type="SMART" id="SM00667">
    <property type="entry name" value="LisH"/>
    <property type="match status" value="1"/>
</dbReference>
<dbReference type="Pfam" id="PF08513">
    <property type="entry name" value="LisH"/>
    <property type="match status" value="1"/>
</dbReference>
<gene>
    <name evidence="6" type="ORF">G210_4084</name>
</gene>
<evidence type="ECO:0000256" key="2">
    <source>
        <dbReference type="ARBA" id="ARBA00022574"/>
    </source>
</evidence>
<proteinExistence type="predicted"/>
<dbReference type="OrthoDB" id="1367865at2759"/>
<dbReference type="InterPro" id="IPR001680">
    <property type="entry name" value="WD40_rpt"/>
</dbReference>